<evidence type="ECO:0000256" key="1">
    <source>
        <dbReference type="SAM" id="SignalP"/>
    </source>
</evidence>
<dbReference type="EMBL" id="GGFM01012188">
    <property type="protein sequence ID" value="MBW32939.1"/>
    <property type="molecule type" value="Transcribed_RNA"/>
</dbReference>
<sequence length="83" mass="9168">MWSGVNGYLLILSMSPGGLVCASKGKGKRVFRGAVGNDGVAWNRASSVERRLLANVFHLLFSTTSATRNRLLSGWEWEREGER</sequence>
<protein>
    <submittedName>
        <fullName evidence="2">Putative secreted peptide</fullName>
    </submittedName>
</protein>
<feature type="chain" id="PRO_5015005585" evidence="1">
    <location>
        <begin position="23"/>
        <end position="83"/>
    </location>
</feature>
<keyword evidence="1" id="KW-0732">Signal</keyword>
<accession>A0A2M3ZWR1</accession>
<proteinExistence type="predicted"/>
<name>A0A2M3ZWR1_9DIPT</name>
<feature type="signal peptide" evidence="1">
    <location>
        <begin position="1"/>
        <end position="22"/>
    </location>
</feature>
<dbReference type="AlphaFoldDB" id="A0A2M3ZWR1"/>
<evidence type="ECO:0000313" key="2">
    <source>
        <dbReference type="EMBL" id="MBW32939.1"/>
    </source>
</evidence>
<organism evidence="2">
    <name type="scientific">Anopheles braziliensis</name>
    <dbReference type="NCBI Taxonomy" id="58242"/>
    <lineage>
        <taxon>Eukaryota</taxon>
        <taxon>Metazoa</taxon>
        <taxon>Ecdysozoa</taxon>
        <taxon>Arthropoda</taxon>
        <taxon>Hexapoda</taxon>
        <taxon>Insecta</taxon>
        <taxon>Pterygota</taxon>
        <taxon>Neoptera</taxon>
        <taxon>Endopterygota</taxon>
        <taxon>Diptera</taxon>
        <taxon>Nematocera</taxon>
        <taxon>Culicoidea</taxon>
        <taxon>Culicidae</taxon>
        <taxon>Anophelinae</taxon>
        <taxon>Anopheles</taxon>
    </lineage>
</organism>
<reference evidence="2" key="1">
    <citation type="submission" date="2018-01" db="EMBL/GenBank/DDBJ databases">
        <title>An insight into the sialome of Amazonian anophelines.</title>
        <authorList>
            <person name="Ribeiro J.M."/>
            <person name="Scarpassa V."/>
            <person name="Calvo E."/>
        </authorList>
    </citation>
    <scope>NUCLEOTIDE SEQUENCE</scope>
    <source>
        <tissue evidence="2">Salivary glands</tissue>
    </source>
</reference>